<name>A0ACB8U611_9APHY</name>
<organism evidence="1 2">
    <name type="scientific">Irpex rosettiformis</name>
    <dbReference type="NCBI Taxonomy" id="378272"/>
    <lineage>
        <taxon>Eukaryota</taxon>
        <taxon>Fungi</taxon>
        <taxon>Dikarya</taxon>
        <taxon>Basidiomycota</taxon>
        <taxon>Agaricomycotina</taxon>
        <taxon>Agaricomycetes</taxon>
        <taxon>Polyporales</taxon>
        <taxon>Irpicaceae</taxon>
        <taxon>Irpex</taxon>
    </lineage>
</organism>
<evidence type="ECO:0000313" key="1">
    <source>
        <dbReference type="EMBL" id="KAI0089693.1"/>
    </source>
</evidence>
<comment type="caution">
    <text evidence="1">The sequence shown here is derived from an EMBL/GenBank/DDBJ whole genome shotgun (WGS) entry which is preliminary data.</text>
</comment>
<reference evidence="1" key="1">
    <citation type="journal article" date="2021" name="Environ. Microbiol.">
        <title>Gene family expansions and transcriptome signatures uncover fungal adaptations to wood decay.</title>
        <authorList>
            <person name="Hage H."/>
            <person name="Miyauchi S."/>
            <person name="Viragh M."/>
            <person name="Drula E."/>
            <person name="Min B."/>
            <person name="Chaduli D."/>
            <person name="Navarro D."/>
            <person name="Favel A."/>
            <person name="Norest M."/>
            <person name="Lesage-Meessen L."/>
            <person name="Balint B."/>
            <person name="Merenyi Z."/>
            <person name="de Eugenio L."/>
            <person name="Morin E."/>
            <person name="Martinez A.T."/>
            <person name="Baldrian P."/>
            <person name="Stursova M."/>
            <person name="Martinez M.J."/>
            <person name="Novotny C."/>
            <person name="Magnuson J.K."/>
            <person name="Spatafora J.W."/>
            <person name="Maurice S."/>
            <person name="Pangilinan J."/>
            <person name="Andreopoulos W."/>
            <person name="LaButti K."/>
            <person name="Hundley H."/>
            <person name="Na H."/>
            <person name="Kuo A."/>
            <person name="Barry K."/>
            <person name="Lipzen A."/>
            <person name="Henrissat B."/>
            <person name="Riley R."/>
            <person name="Ahrendt S."/>
            <person name="Nagy L.G."/>
            <person name="Grigoriev I.V."/>
            <person name="Martin F."/>
            <person name="Rosso M.N."/>
        </authorList>
    </citation>
    <scope>NUCLEOTIDE SEQUENCE</scope>
    <source>
        <strain evidence="1">CBS 384.51</strain>
    </source>
</reference>
<keyword evidence="2" id="KW-1185">Reference proteome</keyword>
<evidence type="ECO:0000313" key="2">
    <source>
        <dbReference type="Proteomes" id="UP001055072"/>
    </source>
</evidence>
<protein>
    <submittedName>
        <fullName evidence="1">Adaptin N terminal region-domain-containing protein</fullName>
    </submittedName>
</protein>
<accession>A0ACB8U611</accession>
<gene>
    <name evidence="1" type="ORF">BDY19DRAFT_905975</name>
</gene>
<dbReference type="Proteomes" id="UP001055072">
    <property type="component" value="Unassembled WGS sequence"/>
</dbReference>
<dbReference type="EMBL" id="MU274910">
    <property type="protein sequence ID" value="KAI0089693.1"/>
    <property type="molecule type" value="Genomic_DNA"/>
</dbReference>
<sequence length="747" mass="81239">MSSFRAPPRKGENFELSADLNSEYKEKRKDAIKRVIANMTVQKDVSGLFPDVLKNMQTDDLEQKKLVYLYLMNYAKTQPELVILAVNTFVKDTDDPNPLVRALAIRTMGCLRAEKIIDYLCDPLQKCLRDENPYVRKTAALCVAKLYDLKPELVIENGFLETLREMIADSNPMVVANTVGALTDIHYAAVASGASDDVFVITTTVLNKLLIALNECSEWGRVAILNALSRYTAVDEGESEHICERVVPQLQHANASVVLAAVKVIMIHMRDVTSENLTKQLVRKMAPPLVTLLSNPPEVQWVALRNINLLLQKRPDILSTEMRVFFCKYNDPLYVKVEKLDIMVRLAGENNVDALLSELKEYASEVDVDFVRRSIKAIGQTAIKIDEAAERCVNVLLELIATRVSYVVQEAVVVMKDIFRKYPSTYEGVIPTLCANLDELDEPEAKASLIWIIGEYANKIDNADELLGIFVETFTEESYPVQLQTLTAVVKLFLRKPDSSQGLVQRVLNTATKDCDSPDVRDRAYIYWRLLSTDPGAAKNVVLAHRPPIELPRTTVAPALLEELLGEISSLASVYHKPAETFVGRGRIGADALTRKGGDLGDDRQTAQRALQTVVIGQQAENLLNFDDDPAGDELMQQPVGIAATAALASTPAAASLLAGTSSNPLDDLVSIFGNAGIGGVSSGGGGVGGAGAGGGGGGDLFGGLAFGQPLAPTTPSVLQAASSPPPPTPPQQQQRQGAQEDLLGLF</sequence>
<proteinExistence type="predicted"/>